<dbReference type="STRING" id="417292.SAMN05421806_13220"/>
<gene>
    <name evidence="1" type="ORF">SAMN05421806_13220</name>
</gene>
<evidence type="ECO:0000313" key="2">
    <source>
        <dbReference type="Proteomes" id="UP000199155"/>
    </source>
</evidence>
<dbReference type="AlphaFoldDB" id="A0A1G9JKP7"/>
<protein>
    <submittedName>
        <fullName evidence="1">Uncharacterized protein</fullName>
    </submittedName>
</protein>
<reference evidence="1 2" key="1">
    <citation type="submission" date="2016-10" db="EMBL/GenBank/DDBJ databases">
        <authorList>
            <person name="de Groot N.N."/>
        </authorList>
    </citation>
    <scope>NUCLEOTIDE SEQUENCE [LARGE SCALE GENOMIC DNA]</scope>
    <source>
        <strain evidence="1 2">CGMCC 4.5727</strain>
    </source>
</reference>
<dbReference type="Proteomes" id="UP000199155">
    <property type="component" value="Unassembled WGS sequence"/>
</dbReference>
<accession>A0A1G9JKP7</accession>
<keyword evidence="2" id="KW-1185">Reference proteome</keyword>
<organism evidence="1 2">
    <name type="scientific">Streptomyces indicus</name>
    <dbReference type="NCBI Taxonomy" id="417292"/>
    <lineage>
        <taxon>Bacteria</taxon>
        <taxon>Bacillati</taxon>
        <taxon>Actinomycetota</taxon>
        <taxon>Actinomycetes</taxon>
        <taxon>Kitasatosporales</taxon>
        <taxon>Streptomycetaceae</taxon>
        <taxon>Streptomyces</taxon>
    </lineage>
</organism>
<evidence type="ECO:0000313" key="1">
    <source>
        <dbReference type="EMBL" id="SDL38068.1"/>
    </source>
</evidence>
<dbReference type="EMBL" id="FNFF01000032">
    <property type="protein sequence ID" value="SDL38068.1"/>
    <property type="molecule type" value="Genomic_DNA"/>
</dbReference>
<dbReference type="RefSeq" id="WP_093618169.1">
    <property type="nucleotide sequence ID" value="NZ_FNFF01000032.1"/>
</dbReference>
<sequence>MTEGTPWAVAYSETGRAGLATATAEERAAVLGFEKRVAASPYTCGELYPDRVGGLYTALLTVGGRMAWTSVLYRVDEARREVLIVAIVSGP</sequence>
<name>A0A1G9JKP7_9ACTN</name>
<proteinExistence type="predicted"/>
<dbReference type="OrthoDB" id="4226794at2"/>